<dbReference type="EMBL" id="GBXM01063541">
    <property type="protein sequence ID" value="JAH45036.1"/>
    <property type="molecule type" value="Transcribed_RNA"/>
</dbReference>
<accession>A0A0E9SUQ6</accession>
<reference evidence="2" key="2">
    <citation type="journal article" date="2015" name="Fish Shellfish Immunol.">
        <title>Early steps in the European eel (Anguilla anguilla)-Vibrio vulnificus interaction in the gills: Role of the RtxA13 toxin.</title>
        <authorList>
            <person name="Callol A."/>
            <person name="Pajuelo D."/>
            <person name="Ebbesson L."/>
            <person name="Teles M."/>
            <person name="MacKenzie S."/>
            <person name="Amaro C."/>
        </authorList>
    </citation>
    <scope>NUCLEOTIDE SEQUENCE</scope>
</reference>
<evidence type="ECO:0000256" key="1">
    <source>
        <dbReference type="SAM" id="Phobius"/>
    </source>
</evidence>
<organism evidence="2">
    <name type="scientific">Anguilla anguilla</name>
    <name type="common">European freshwater eel</name>
    <name type="synonym">Muraena anguilla</name>
    <dbReference type="NCBI Taxonomy" id="7936"/>
    <lineage>
        <taxon>Eukaryota</taxon>
        <taxon>Metazoa</taxon>
        <taxon>Chordata</taxon>
        <taxon>Craniata</taxon>
        <taxon>Vertebrata</taxon>
        <taxon>Euteleostomi</taxon>
        <taxon>Actinopterygii</taxon>
        <taxon>Neopterygii</taxon>
        <taxon>Teleostei</taxon>
        <taxon>Anguilliformes</taxon>
        <taxon>Anguillidae</taxon>
        <taxon>Anguilla</taxon>
    </lineage>
</organism>
<name>A0A0E9SUQ6_ANGAN</name>
<evidence type="ECO:0000313" key="2">
    <source>
        <dbReference type="EMBL" id="JAH45036.1"/>
    </source>
</evidence>
<keyword evidence="1" id="KW-0812">Transmembrane</keyword>
<protein>
    <submittedName>
        <fullName evidence="2">Uncharacterized protein</fullName>
    </submittedName>
</protein>
<dbReference type="AlphaFoldDB" id="A0A0E9SUQ6"/>
<keyword evidence="1" id="KW-1133">Transmembrane helix</keyword>
<sequence>MIKYKNNFCEYKCMELLHTFVCASIWCLSQFSFLLSLNGNLRKGLKFFFFLSSKTAAQAMTLYNFGYQWSKGKWFGLKMLVLLQSRL</sequence>
<proteinExistence type="predicted"/>
<reference evidence="2" key="1">
    <citation type="submission" date="2014-11" db="EMBL/GenBank/DDBJ databases">
        <authorList>
            <person name="Amaro Gonzalez C."/>
        </authorList>
    </citation>
    <scope>NUCLEOTIDE SEQUENCE</scope>
</reference>
<feature type="transmembrane region" description="Helical" evidence="1">
    <location>
        <begin position="16"/>
        <end position="37"/>
    </location>
</feature>
<keyword evidence="1" id="KW-0472">Membrane</keyword>